<dbReference type="Proteomes" id="UP001283361">
    <property type="component" value="Unassembled WGS sequence"/>
</dbReference>
<keyword evidence="2" id="KW-1185">Reference proteome</keyword>
<sequence length="97" mass="10903">MVRMKRIKYWLPSLELQWPSPQRVPTMSLDLSSSGTAVSNSRSGVLGMTKFCNTLLPLMVRGEKHHMRDTSKFTSSVKHCHGYVPCPESSRLTPIVA</sequence>
<dbReference type="AlphaFoldDB" id="A0AAE0XNV0"/>
<accession>A0AAE0XNV0</accession>
<dbReference type="EMBL" id="JAWDGP010007948">
    <property type="protein sequence ID" value="KAK3699255.1"/>
    <property type="molecule type" value="Genomic_DNA"/>
</dbReference>
<name>A0AAE0XNV0_9GAST</name>
<evidence type="ECO:0000313" key="2">
    <source>
        <dbReference type="Proteomes" id="UP001283361"/>
    </source>
</evidence>
<reference evidence="1" key="1">
    <citation type="journal article" date="2023" name="G3 (Bethesda)">
        <title>A reference genome for the long-term kleptoplast-retaining sea slug Elysia crispata morphotype clarki.</title>
        <authorList>
            <person name="Eastman K.E."/>
            <person name="Pendleton A.L."/>
            <person name="Shaikh M.A."/>
            <person name="Suttiyut T."/>
            <person name="Ogas R."/>
            <person name="Tomko P."/>
            <person name="Gavelis G."/>
            <person name="Widhalm J.R."/>
            <person name="Wisecaver J.H."/>
        </authorList>
    </citation>
    <scope>NUCLEOTIDE SEQUENCE</scope>
    <source>
        <strain evidence="1">ECLA1</strain>
    </source>
</reference>
<protein>
    <submittedName>
        <fullName evidence="1">Uncharacterized protein</fullName>
    </submittedName>
</protein>
<organism evidence="1 2">
    <name type="scientific">Elysia crispata</name>
    <name type="common">lettuce slug</name>
    <dbReference type="NCBI Taxonomy" id="231223"/>
    <lineage>
        <taxon>Eukaryota</taxon>
        <taxon>Metazoa</taxon>
        <taxon>Spiralia</taxon>
        <taxon>Lophotrochozoa</taxon>
        <taxon>Mollusca</taxon>
        <taxon>Gastropoda</taxon>
        <taxon>Heterobranchia</taxon>
        <taxon>Euthyneura</taxon>
        <taxon>Panpulmonata</taxon>
        <taxon>Sacoglossa</taxon>
        <taxon>Placobranchoidea</taxon>
        <taxon>Plakobranchidae</taxon>
        <taxon>Elysia</taxon>
    </lineage>
</organism>
<proteinExistence type="predicted"/>
<evidence type="ECO:0000313" key="1">
    <source>
        <dbReference type="EMBL" id="KAK3699255.1"/>
    </source>
</evidence>
<comment type="caution">
    <text evidence="1">The sequence shown here is derived from an EMBL/GenBank/DDBJ whole genome shotgun (WGS) entry which is preliminary data.</text>
</comment>
<gene>
    <name evidence="1" type="ORF">RRG08_014357</name>
</gene>